<evidence type="ECO:0000256" key="3">
    <source>
        <dbReference type="ARBA" id="ARBA00022475"/>
    </source>
</evidence>
<keyword evidence="10" id="KW-1185">Reference proteome</keyword>
<dbReference type="PANTHER" id="PTHR30558">
    <property type="entry name" value="EXBD MEMBRANE COMPONENT OF PMF-DRIVEN MACROMOLECULE IMPORT SYSTEM"/>
    <property type="match status" value="1"/>
</dbReference>
<comment type="caution">
    <text evidence="9">The sequence shown here is derived from an EMBL/GenBank/DDBJ whole genome shotgun (WGS) entry which is preliminary data.</text>
</comment>
<evidence type="ECO:0000313" key="9">
    <source>
        <dbReference type="EMBL" id="NRF70575.1"/>
    </source>
</evidence>
<dbReference type="Gene3D" id="3.30.420.270">
    <property type="match status" value="1"/>
</dbReference>
<evidence type="ECO:0000313" key="10">
    <source>
        <dbReference type="Proteomes" id="UP000737171"/>
    </source>
</evidence>
<dbReference type="RefSeq" id="WP_173129871.1">
    <property type="nucleotide sequence ID" value="NZ_JABRWJ010000008.1"/>
</dbReference>
<dbReference type="EMBL" id="JABRWJ010000008">
    <property type="protein sequence ID" value="NRF70575.1"/>
    <property type="molecule type" value="Genomic_DNA"/>
</dbReference>
<evidence type="ECO:0000256" key="7">
    <source>
        <dbReference type="RuleBase" id="RU003879"/>
    </source>
</evidence>
<comment type="subcellular location">
    <subcellularLocation>
        <location evidence="1">Cell membrane</location>
        <topology evidence="1">Single-pass membrane protein</topology>
    </subcellularLocation>
    <subcellularLocation>
        <location evidence="7">Cell membrane</location>
        <topology evidence="7">Single-pass type II membrane protein</topology>
    </subcellularLocation>
</comment>
<keyword evidence="5 8" id="KW-1133">Transmembrane helix</keyword>
<evidence type="ECO:0000256" key="5">
    <source>
        <dbReference type="ARBA" id="ARBA00022989"/>
    </source>
</evidence>
<keyword evidence="3" id="KW-1003">Cell membrane</keyword>
<evidence type="ECO:0000256" key="2">
    <source>
        <dbReference type="ARBA" id="ARBA00005811"/>
    </source>
</evidence>
<keyword evidence="7" id="KW-0813">Transport</keyword>
<feature type="transmembrane region" description="Helical" evidence="8">
    <location>
        <begin position="31"/>
        <end position="50"/>
    </location>
</feature>
<keyword evidence="7" id="KW-0653">Protein transport</keyword>
<reference evidence="9 10" key="1">
    <citation type="submission" date="2020-05" db="EMBL/GenBank/DDBJ databases">
        <title>Aquincola sp. isolate from soil.</title>
        <authorList>
            <person name="Han J."/>
            <person name="Kim D.-U."/>
        </authorList>
    </citation>
    <scope>NUCLEOTIDE SEQUENCE [LARGE SCALE GENOMIC DNA]</scope>
    <source>
        <strain evidence="9 10">S2</strain>
    </source>
</reference>
<protein>
    <submittedName>
        <fullName evidence="9">Biopolymer transporter ExbD</fullName>
    </submittedName>
</protein>
<organism evidence="9 10">
    <name type="scientific">Pseudaquabacterium terrae</name>
    <dbReference type="NCBI Taxonomy" id="2732868"/>
    <lineage>
        <taxon>Bacteria</taxon>
        <taxon>Pseudomonadati</taxon>
        <taxon>Pseudomonadota</taxon>
        <taxon>Betaproteobacteria</taxon>
        <taxon>Burkholderiales</taxon>
        <taxon>Sphaerotilaceae</taxon>
        <taxon>Pseudaquabacterium</taxon>
    </lineage>
</organism>
<keyword evidence="6 8" id="KW-0472">Membrane</keyword>
<sequence>MAGRELKRLRARRTAGSAAAEPIVDVNTTPLIDVMLVLLVMLIITIPVQLHAVNLNLPVGPPPAADHKPEVVRIDIDAAGALHWNGQPLADAAELRQRLDAAATQALTPEIHVRPDQAARYDRFADVMVAADRAGLVKLGVVGSEQFVDE</sequence>
<comment type="similarity">
    <text evidence="2 7">Belongs to the ExbD/TolR family.</text>
</comment>
<evidence type="ECO:0000256" key="4">
    <source>
        <dbReference type="ARBA" id="ARBA00022692"/>
    </source>
</evidence>
<proteinExistence type="inferred from homology"/>
<dbReference type="PANTHER" id="PTHR30558:SF7">
    <property type="entry name" value="TOL-PAL SYSTEM PROTEIN TOLR"/>
    <property type="match status" value="1"/>
</dbReference>
<dbReference type="Pfam" id="PF02472">
    <property type="entry name" value="ExbD"/>
    <property type="match status" value="1"/>
</dbReference>
<evidence type="ECO:0000256" key="6">
    <source>
        <dbReference type="ARBA" id="ARBA00023136"/>
    </source>
</evidence>
<name>A0ABX2EPE7_9BURK</name>
<gene>
    <name evidence="9" type="ORF">HLB44_26575</name>
</gene>
<evidence type="ECO:0000256" key="1">
    <source>
        <dbReference type="ARBA" id="ARBA00004162"/>
    </source>
</evidence>
<evidence type="ECO:0000256" key="8">
    <source>
        <dbReference type="SAM" id="Phobius"/>
    </source>
</evidence>
<accession>A0ABX2EPE7</accession>
<dbReference type="Proteomes" id="UP000737171">
    <property type="component" value="Unassembled WGS sequence"/>
</dbReference>
<keyword evidence="4 7" id="KW-0812">Transmembrane</keyword>
<dbReference type="InterPro" id="IPR003400">
    <property type="entry name" value="ExbD"/>
</dbReference>